<evidence type="ECO:0008006" key="4">
    <source>
        <dbReference type="Google" id="ProtNLM"/>
    </source>
</evidence>
<evidence type="ECO:0000313" key="2">
    <source>
        <dbReference type="EMBL" id="KAL0060633.1"/>
    </source>
</evidence>
<dbReference type="Proteomes" id="UP001437256">
    <property type="component" value="Unassembled WGS sequence"/>
</dbReference>
<protein>
    <recommendedName>
        <fullName evidence="4">Ser-Thr-rich glycosyl-phosphatidyl-inositol-anchored membrane family-domain-containing protein</fullName>
    </recommendedName>
</protein>
<evidence type="ECO:0000313" key="3">
    <source>
        <dbReference type="Proteomes" id="UP001437256"/>
    </source>
</evidence>
<keyword evidence="3" id="KW-1185">Reference proteome</keyword>
<sequence>MQLGISALFALFAATAAVSASPVAKRDVWSPPITSPDAYTVWKTDEKYYVTWDNSYPPEVITRGNQINLMNFNQYLFGDEGYNVVIKSEDTFNLLDGYAEIVVPSDIPTDDQYFITLFGDSGNRSPKFRIENAYY</sequence>
<dbReference type="EMBL" id="JBBXMP010000167">
    <property type="protein sequence ID" value="KAL0060633.1"/>
    <property type="molecule type" value="Genomic_DNA"/>
</dbReference>
<proteinExistence type="predicted"/>
<keyword evidence="1" id="KW-0732">Signal</keyword>
<organism evidence="2 3">
    <name type="scientific">Marasmius tenuissimus</name>
    <dbReference type="NCBI Taxonomy" id="585030"/>
    <lineage>
        <taxon>Eukaryota</taxon>
        <taxon>Fungi</taxon>
        <taxon>Dikarya</taxon>
        <taxon>Basidiomycota</taxon>
        <taxon>Agaricomycotina</taxon>
        <taxon>Agaricomycetes</taxon>
        <taxon>Agaricomycetidae</taxon>
        <taxon>Agaricales</taxon>
        <taxon>Marasmiineae</taxon>
        <taxon>Marasmiaceae</taxon>
        <taxon>Marasmius</taxon>
    </lineage>
</organism>
<gene>
    <name evidence="2" type="ORF">AAF712_012576</name>
</gene>
<accession>A0ABR2ZIS0</accession>
<feature type="signal peptide" evidence="1">
    <location>
        <begin position="1"/>
        <end position="20"/>
    </location>
</feature>
<reference evidence="2 3" key="1">
    <citation type="submission" date="2024-05" db="EMBL/GenBank/DDBJ databases">
        <title>A draft genome resource for the thread blight pathogen Marasmius tenuissimus strain MS-2.</title>
        <authorList>
            <person name="Yulfo-Soto G.E."/>
            <person name="Baruah I.K."/>
            <person name="Amoako-Attah I."/>
            <person name="Bukari Y."/>
            <person name="Meinhardt L.W."/>
            <person name="Bailey B.A."/>
            <person name="Cohen S.P."/>
        </authorList>
    </citation>
    <scope>NUCLEOTIDE SEQUENCE [LARGE SCALE GENOMIC DNA]</scope>
    <source>
        <strain evidence="2 3">MS-2</strain>
    </source>
</reference>
<evidence type="ECO:0000256" key="1">
    <source>
        <dbReference type="SAM" id="SignalP"/>
    </source>
</evidence>
<name>A0ABR2ZIS0_9AGAR</name>
<feature type="chain" id="PRO_5045950679" description="Ser-Thr-rich glycosyl-phosphatidyl-inositol-anchored membrane family-domain-containing protein" evidence="1">
    <location>
        <begin position="21"/>
        <end position="135"/>
    </location>
</feature>
<comment type="caution">
    <text evidence="2">The sequence shown here is derived from an EMBL/GenBank/DDBJ whole genome shotgun (WGS) entry which is preliminary data.</text>
</comment>